<dbReference type="EMBL" id="BGPR01013189">
    <property type="protein sequence ID" value="GBN59591.1"/>
    <property type="molecule type" value="Genomic_DNA"/>
</dbReference>
<accession>A0A4Y2Q858</accession>
<dbReference type="AlphaFoldDB" id="A0A4Y2Q858"/>
<reference evidence="2 3" key="1">
    <citation type="journal article" date="2019" name="Sci. Rep.">
        <title>Orb-weaving spider Araneus ventricosus genome elucidates the spidroin gene catalogue.</title>
        <authorList>
            <person name="Kono N."/>
            <person name="Nakamura H."/>
            <person name="Ohtoshi R."/>
            <person name="Moran D.A.P."/>
            <person name="Shinohara A."/>
            <person name="Yoshida Y."/>
            <person name="Fujiwara M."/>
            <person name="Mori M."/>
            <person name="Tomita M."/>
            <person name="Arakawa K."/>
        </authorList>
    </citation>
    <scope>NUCLEOTIDE SEQUENCE [LARGE SCALE GENOMIC DNA]</scope>
</reference>
<dbReference type="Proteomes" id="UP000499080">
    <property type="component" value="Unassembled WGS sequence"/>
</dbReference>
<comment type="caution">
    <text evidence="2">The sequence shown here is derived from an EMBL/GenBank/DDBJ whole genome shotgun (WGS) entry which is preliminary data.</text>
</comment>
<organism evidence="2 3">
    <name type="scientific">Araneus ventricosus</name>
    <name type="common">Orbweaver spider</name>
    <name type="synonym">Epeira ventricosa</name>
    <dbReference type="NCBI Taxonomy" id="182803"/>
    <lineage>
        <taxon>Eukaryota</taxon>
        <taxon>Metazoa</taxon>
        <taxon>Ecdysozoa</taxon>
        <taxon>Arthropoda</taxon>
        <taxon>Chelicerata</taxon>
        <taxon>Arachnida</taxon>
        <taxon>Araneae</taxon>
        <taxon>Araneomorphae</taxon>
        <taxon>Entelegynae</taxon>
        <taxon>Araneoidea</taxon>
        <taxon>Araneidae</taxon>
        <taxon>Araneus</taxon>
    </lineage>
</organism>
<name>A0A4Y2Q858_ARAVE</name>
<dbReference type="EMBL" id="BGPR01013175">
    <property type="protein sequence ID" value="GBN59549.1"/>
    <property type="molecule type" value="Genomic_DNA"/>
</dbReference>
<evidence type="ECO:0000313" key="3">
    <source>
        <dbReference type="Proteomes" id="UP000499080"/>
    </source>
</evidence>
<evidence type="ECO:0000313" key="1">
    <source>
        <dbReference type="EMBL" id="GBN59549.1"/>
    </source>
</evidence>
<keyword evidence="3" id="KW-1185">Reference proteome</keyword>
<evidence type="ECO:0000313" key="2">
    <source>
        <dbReference type="EMBL" id="GBN59591.1"/>
    </source>
</evidence>
<proteinExistence type="predicted"/>
<gene>
    <name evidence="2" type="ORF">AVEN_57276_1</name>
    <name evidence="1" type="ORF">AVEN_62289_1</name>
</gene>
<protein>
    <submittedName>
        <fullName evidence="2">Uncharacterized protein</fullName>
    </submittedName>
</protein>
<sequence>MDDSDGCQRFCLVENWLLEQGIEAAMARVRSRLRSQRVSGSKSDSTGCGGTRSTCILFGDVKRSGEWAAGDVMEWFARFPTATAVRFFHVEEFEIWGAWGVANGEDSADVASHF</sequence>